<dbReference type="Proteomes" id="UP001215280">
    <property type="component" value="Unassembled WGS sequence"/>
</dbReference>
<protein>
    <submittedName>
        <fullName evidence="3">Uncharacterized protein</fullName>
    </submittedName>
</protein>
<evidence type="ECO:0000256" key="1">
    <source>
        <dbReference type="SAM" id="MobiDB-lite"/>
    </source>
</evidence>
<comment type="caution">
    <text evidence="3">The sequence shown here is derived from an EMBL/GenBank/DDBJ whole genome shotgun (WGS) entry which is preliminary data.</text>
</comment>
<feature type="compositionally biased region" description="Acidic residues" evidence="1">
    <location>
        <begin position="387"/>
        <end position="396"/>
    </location>
</feature>
<keyword evidence="2" id="KW-0812">Transmembrane</keyword>
<gene>
    <name evidence="3" type="ORF">DFH07DRAFT_303752</name>
</gene>
<evidence type="ECO:0000313" key="3">
    <source>
        <dbReference type="EMBL" id="KAJ7720962.1"/>
    </source>
</evidence>
<keyword evidence="2" id="KW-0472">Membrane</keyword>
<proteinExistence type="predicted"/>
<accession>A0AAD7HHX1</accession>
<reference evidence="3" key="1">
    <citation type="submission" date="2023-03" db="EMBL/GenBank/DDBJ databases">
        <title>Massive genome expansion in bonnet fungi (Mycena s.s.) driven by repeated elements and novel gene families across ecological guilds.</title>
        <authorList>
            <consortium name="Lawrence Berkeley National Laboratory"/>
            <person name="Harder C.B."/>
            <person name="Miyauchi S."/>
            <person name="Viragh M."/>
            <person name="Kuo A."/>
            <person name="Thoen E."/>
            <person name="Andreopoulos B."/>
            <person name="Lu D."/>
            <person name="Skrede I."/>
            <person name="Drula E."/>
            <person name="Henrissat B."/>
            <person name="Morin E."/>
            <person name="Kohler A."/>
            <person name="Barry K."/>
            <person name="LaButti K."/>
            <person name="Morin E."/>
            <person name="Salamov A."/>
            <person name="Lipzen A."/>
            <person name="Mereny Z."/>
            <person name="Hegedus B."/>
            <person name="Baldrian P."/>
            <person name="Stursova M."/>
            <person name="Weitz H."/>
            <person name="Taylor A."/>
            <person name="Grigoriev I.V."/>
            <person name="Nagy L.G."/>
            <person name="Martin F."/>
            <person name="Kauserud H."/>
        </authorList>
    </citation>
    <scope>NUCLEOTIDE SEQUENCE</scope>
    <source>
        <strain evidence="3">CBHHK188m</strain>
    </source>
</reference>
<keyword evidence="4" id="KW-1185">Reference proteome</keyword>
<dbReference type="AlphaFoldDB" id="A0AAD7HHX1"/>
<feature type="transmembrane region" description="Helical" evidence="2">
    <location>
        <begin position="302"/>
        <end position="323"/>
    </location>
</feature>
<name>A0AAD7HHX1_9AGAR</name>
<dbReference type="EMBL" id="JARJLG010000273">
    <property type="protein sequence ID" value="KAJ7720962.1"/>
    <property type="molecule type" value="Genomic_DNA"/>
</dbReference>
<organism evidence="3 4">
    <name type="scientific">Mycena maculata</name>
    <dbReference type="NCBI Taxonomy" id="230809"/>
    <lineage>
        <taxon>Eukaryota</taxon>
        <taxon>Fungi</taxon>
        <taxon>Dikarya</taxon>
        <taxon>Basidiomycota</taxon>
        <taxon>Agaricomycotina</taxon>
        <taxon>Agaricomycetes</taxon>
        <taxon>Agaricomycetidae</taxon>
        <taxon>Agaricales</taxon>
        <taxon>Marasmiineae</taxon>
        <taxon>Mycenaceae</taxon>
        <taxon>Mycena</taxon>
    </lineage>
</organism>
<feature type="region of interest" description="Disordered" evidence="1">
    <location>
        <begin position="354"/>
        <end position="429"/>
    </location>
</feature>
<evidence type="ECO:0000313" key="4">
    <source>
        <dbReference type="Proteomes" id="UP001215280"/>
    </source>
</evidence>
<evidence type="ECO:0000256" key="2">
    <source>
        <dbReference type="SAM" id="Phobius"/>
    </source>
</evidence>
<keyword evidence="2" id="KW-1133">Transmembrane helix</keyword>
<sequence>MPATNYTIDDVDPLIQYTAPGAWSAGNGSDPLASQYSNNGTFTVCDAEGSAASFSFNGTHVWVYGALRPDHGPYSVNLDGNIADYDGFSKKANFTYLFDSGTLNAGPHTVVVTNTGNSTNVTNLDIDYIIWSTDSSAVAQNITLKDNTAQFSYQPSSSWTTALPKEISGFQGNSGHFTMDNSASTILSFSGDTVSVFGAVGPSLGPYGITLDGESVGTFNATKQNYTAQMLLYHADGLGAGDHTLEVINQPTDTGQGLAIDFARVAGIPGASVAATSASMSASASVAPLLAASSNMPELHTGVIVCAVVGSLCLAATIGGLLFRQIHIREKRRDVMQGTTDVAAFIMSDSVVDGSRSSVNASNANTGVEAAESETTHLLQPPSESDGLVDENDDSADAANANPNLETADSDSEAEAEHLLTMPQQSTGS</sequence>
<dbReference type="Gene3D" id="2.60.120.260">
    <property type="entry name" value="Galactose-binding domain-like"/>
    <property type="match status" value="2"/>
</dbReference>